<protein>
    <submittedName>
        <fullName evidence="2">Quinol monooxygenase</fullName>
        <ecNumber evidence="2">1.-.-.-</ecNumber>
    </submittedName>
</protein>
<dbReference type="Proteomes" id="UP001224674">
    <property type="component" value="Chromosome"/>
</dbReference>
<dbReference type="EC" id="1.-.-.-" evidence="2"/>
<dbReference type="PANTHER" id="PTHR33336:SF3">
    <property type="entry name" value="ABM DOMAIN-CONTAINING PROTEIN"/>
    <property type="match status" value="1"/>
</dbReference>
<dbReference type="GO" id="GO:0004497">
    <property type="term" value="F:monooxygenase activity"/>
    <property type="evidence" value="ECO:0007669"/>
    <property type="project" value="UniProtKB-KW"/>
</dbReference>
<dbReference type="Gene3D" id="3.30.70.100">
    <property type="match status" value="1"/>
</dbReference>
<name>A0AAJ6AFQ3_9MICC</name>
<dbReference type="Pfam" id="PF03992">
    <property type="entry name" value="ABM"/>
    <property type="match status" value="1"/>
</dbReference>
<dbReference type="InterPro" id="IPR011008">
    <property type="entry name" value="Dimeric_a/b-barrel"/>
</dbReference>
<dbReference type="SUPFAM" id="SSF54909">
    <property type="entry name" value="Dimeric alpha+beta barrel"/>
    <property type="match status" value="1"/>
</dbReference>
<keyword evidence="3" id="KW-1185">Reference proteome</keyword>
<dbReference type="PANTHER" id="PTHR33336">
    <property type="entry name" value="QUINOL MONOOXYGENASE YGIN-RELATED"/>
    <property type="match status" value="1"/>
</dbReference>
<accession>A0AAJ6AFQ3</accession>
<keyword evidence="2" id="KW-0503">Monooxygenase</keyword>
<reference evidence="2 3" key="1">
    <citation type="submission" date="2023-03" db="EMBL/GenBank/DDBJ databases">
        <title>Complete genome sequences of several Auritidibacter ignavus strains isolated from ear infections.</title>
        <authorList>
            <person name="Baehr T."/>
            <person name="Baumhoegger A.M."/>
        </authorList>
    </citation>
    <scope>NUCLEOTIDE SEQUENCE [LARGE SCALE GENOMIC DNA]</scope>
    <source>
        <strain evidence="2 3">BABAE-6</strain>
    </source>
</reference>
<keyword evidence="2" id="KW-0560">Oxidoreductase</keyword>
<proteinExistence type="predicted"/>
<dbReference type="RefSeq" id="WP_122549480.1">
    <property type="nucleotide sequence ID" value="NZ_CP122566.1"/>
</dbReference>
<dbReference type="EMBL" id="CP122566">
    <property type="protein sequence ID" value="WGH92450.1"/>
    <property type="molecule type" value="Genomic_DNA"/>
</dbReference>
<evidence type="ECO:0000313" key="2">
    <source>
        <dbReference type="EMBL" id="WGH92450.1"/>
    </source>
</evidence>
<gene>
    <name evidence="2" type="ORF">QDX21_08990</name>
</gene>
<organism evidence="2 3">
    <name type="scientific">Auritidibacter ignavus</name>
    <dbReference type="NCBI Taxonomy" id="678932"/>
    <lineage>
        <taxon>Bacteria</taxon>
        <taxon>Bacillati</taxon>
        <taxon>Actinomycetota</taxon>
        <taxon>Actinomycetes</taxon>
        <taxon>Micrococcales</taxon>
        <taxon>Micrococcaceae</taxon>
        <taxon>Auritidibacter</taxon>
    </lineage>
</organism>
<dbReference type="AlphaFoldDB" id="A0AAJ6AFQ3"/>
<dbReference type="InterPro" id="IPR007138">
    <property type="entry name" value="ABM_dom"/>
</dbReference>
<dbReference type="InterPro" id="IPR050744">
    <property type="entry name" value="AI-2_Isomerase_LsrG"/>
</dbReference>
<evidence type="ECO:0000313" key="3">
    <source>
        <dbReference type="Proteomes" id="UP001224674"/>
    </source>
</evidence>
<sequence>MYFIVVRHEVKPESVEKWPDIVQEFTESTRAEEGNLFFFWSKSLEADNEFILIEGFTDDGAAPHVNSEHFAKGLEAMRPHLLSTPKIISRQVEGNGWDEMAEQKIEG</sequence>
<evidence type="ECO:0000259" key="1">
    <source>
        <dbReference type="Pfam" id="PF03992"/>
    </source>
</evidence>
<feature type="domain" description="ABM" evidence="1">
    <location>
        <begin position="1"/>
        <end position="73"/>
    </location>
</feature>